<dbReference type="AlphaFoldDB" id="M0N9N3"/>
<organism evidence="3 4">
    <name type="scientific">Halococcus salifodinae DSM 8989</name>
    <dbReference type="NCBI Taxonomy" id="1227456"/>
    <lineage>
        <taxon>Archaea</taxon>
        <taxon>Methanobacteriati</taxon>
        <taxon>Methanobacteriota</taxon>
        <taxon>Stenosarchaea group</taxon>
        <taxon>Halobacteria</taxon>
        <taxon>Halobacteriales</taxon>
        <taxon>Halococcaceae</taxon>
        <taxon>Halococcus</taxon>
    </lineage>
</organism>
<dbReference type="InterPro" id="IPR014729">
    <property type="entry name" value="Rossmann-like_a/b/a_fold"/>
</dbReference>
<dbReference type="CDD" id="cd00293">
    <property type="entry name" value="USP-like"/>
    <property type="match status" value="1"/>
</dbReference>
<feature type="domain" description="UspA" evidence="2">
    <location>
        <begin position="29"/>
        <end position="172"/>
    </location>
</feature>
<dbReference type="PANTHER" id="PTHR46268">
    <property type="entry name" value="STRESS RESPONSE PROTEIN NHAX"/>
    <property type="match status" value="1"/>
</dbReference>
<dbReference type="STRING" id="1227456.C450_06470"/>
<dbReference type="PANTHER" id="PTHR46268:SF6">
    <property type="entry name" value="UNIVERSAL STRESS PROTEIN UP12"/>
    <property type="match status" value="1"/>
</dbReference>
<accession>M0N9N3</accession>
<gene>
    <name evidence="3" type="ORF">C450_06470</name>
</gene>
<evidence type="ECO:0000259" key="2">
    <source>
        <dbReference type="Pfam" id="PF00582"/>
    </source>
</evidence>
<dbReference type="Proteomes" id="UP000011625">
    <property type="component" value="Unassembled WGS sequence"/>
</dbReference>
<evidence type="ECO:0000313" key="3">
    <source>
        <dbReference type="EMBL" id="EMA54288.1"/>
    </source>
</evidence>
<name>M0N9N3_9EURY</name>
<dbReference type="SUPFAM" id="SSF52402">
    <property type="entry name" value="Adenine nucleotide alpha hydrolases-like"/>
    <property type="match status" value="1"/>
</dbReference>
<dbReference type="EMBL" id="AOME01000029">
    <property type="protein sequence ID" value="EMA54288.1"/>
    <property type="molecule type" value="Genomic_DNA"/>
</dbReference>
<proteinExistence type="inferred from homology"/>
<evidence type="ECO:0000256" key="1">
    <source>
        <dbReference type="ARBA" id="ARBA00008791"/>
    </source>
</evidence>
<dbReference type="InterPro" id="IPR006016">
    <property type="entry name" value="UspA"/>
</dbReference>
<sequence length="176" mass="18209">MVSSLGRVQDYSPEYYMGTDGSVTMALGTVLLAVGPGDADRIDRLAEETIDITGPSDATVVLGHVFTDDEYVESLNRLGFDTTSGEVSPDDVASRHATIRELIGQLDEAGVKHAVSGAVGGHGDSIVSLAEKAAADLVIVGGRQRSPAGKAVFGSTAQEVMLSAPCPVTFVRADTS</sequence>
<reference evidence="3 4" key="1">
    <citation type="journal article" date="2014" name="PLoS Genet.">
        <title>Phylogenetically driven sequencing of extremely halophilic archaea reveals strategies for static and dynamic osmo-response.</title>
        <authorList>
            <person name="Becker E.A."/>
            <person name="Seitzer P.M."/>
            <person name="Tritt A."/>
            <person name="Larsen D."/>
            <person name="Krusor M."/>
            <person name="Yao A.I."/>
            <person name="Wu D."/>
            <person name="Madern D."/>
            <person name="Eisen J.A."/>
            <person name="Darling A.E."/>
            <person name="Facciotti M.T."/>
        </authorList>
    </citation>
    <scope>NUCLEOTIDE SEQUENCE [LARGE SCALE GENOMIC DNA]</scope>
    <source>
        <strain evidence="3 4">DSM 8989</strain>
    </source>
</reference>
<keyword evidence="4" id="KW-1185">Reference proteome</keyword>
<evidence type="ECO:0000313" key="4">
    <source>
        <dbReference type="Proteomes" id="UP000011625"/>
    </source>
</evidence>
<dbReference type="Gene3D" id="3.40.50.620">
    <property type="entry name" value="HUPs"/>
    <property type="match status" value="1"/>
</dbReference>
<dbReference type="InterPro" id="IPR006015">
    <property type="entry name" value="Universal_stress_UspA"/>
</dbReference>
<dbReference type="PRINTS" id="PR01438">
    <property type="entry name" value="UNVRSLSTRESS"/>
</dbReference>
<dbReference type="Pfam" id="PF00582">
    <property type="entry name" value="Usp"/>
    <property type="match status" value="1"/>
</dbReference>
<comment type="similarity">
    <text evidence="1">Belongs to the universal stress protein A family.</text>
</comment>
<comment type="caution">
    <text evidence="3">The sequence shown here is derived from an EMBL/GenBank/DDBJ whole genome shotgun (WGS) entry which is preliminary data.</text>
</comment>
<protein>
    <submittedName>
        <fullName evidence="3">Universal stress protein uspa-like protein</fullName>
    </submittedName>
</protein>